<feature type="transmembrane region" description="Helical" evidence="7">
    <location>
        <begin position="43"/>
        <end position="64"/>
    </location>
</feature>
<evidence type="ECO:0000256" key="5">
    <source>
        <dbReference type="ARBA" id="ARBA00022989"/>
    </source>
</evidence>
<dbReference type="RefSeq" id="WP_091433261.1">
    <property type="nucleotide sequence ID" value="NZ_FNMV01000010.1"/>
</dbReference>
<reference evidence="9" key="1">
    <citation type="submission" date="2016-10" db="EMBL/GenBank/DDBJ databases">
        <authorList>
            <person name="Varghese N."/>
            <person name="Submissions S."/>
        </authorList>
    </citation>
    <scope>NUCLEOTIDE SEQUENCE [LARGE SCALE GENOMIC DNA]</scope>
    <source>
        <strain evidence="9">DSM 15718</strain>
    </source>
</reference>
<evidence type="ECO:0000256" key="7">
    <source>
        <dbReference type="RuleBase" id="RU362044"/>
    </source>
</evidence>
<feature type="transmembrane region" description="Helical" evidence="7">
    <location>
        <begin position="225"/>
        <end position="245"/>
    </location>
</feature>
<evidence type="ECO:0000256" key="4">
    <source>
        <dbReference type="ARBA" id="ARBA00022692"/>
    </source>
</evidence>
<keyword evidence="3" id="KW-0813">Transport</keyword>
<evidence type="ECO:0000256" key="2">
    <source>
        <dbReference type="ARBA" id="ARBA00007556"/>
    </source>
</evidence>
<keyword evidence="5 7" id="KW-1133">Transmembrane helix</keyword>
<accession>A0A1H3BP13</accession>
<keyword evidence="9" id="KW-1185">Reference proteome</keyword>
<dbReference type="InterPro" id="IPR003453">
    <property type="entry name" value="ABC_MlaE_roteobac"/>
</dbReference>
<feature type="transmembrane region" description="Helical" evidence="7">
    <location>
        <begin position="187"/>
        <end position="213"/>
    </location>
</feature>
<dbReference type="InterPro" id="IPR030802">
    <property type="entry name" value="Permease_MalE"/>
</dbReference>
<protein>
    <submittedName>
        <fullName evidence="8">Phospholipid/cholesterol/gamma-HCH transport system permease protein</fullName>
    </submittedName>
</protein>
<proteinExistence type="inferred from homology"/>
<name>A0A1H3BP13_9FLAO</name>
<dbReference type="EMBL" id="FNMV01000010">
    <property type="protein sequence ID" value="SDX43643.1"/>
    <property type="molecule type" value="Genomic_DNA"/>
</dbReference>
<comment type="similarity">
    <text evidence="2 7">Belongs to the MlaE permease family.</text>
</comment>
<evidence type="ECO:0000313" key="8">
    <source>
        <dbReference type="EMBL" id="SDX43643.1"/>
    </source>
</evidence>
<sequence length="252" mass="27418">MIIYFKNVFNDVGTVTEFASKFFKEVFTPPYEFKEFIKQCYVIGYKSLPLVAITGFIMGLVLTLQSRPTLAKFGAESWLPGMVALSLIREIAPVITALICAGKISSGIGAELGSMKVTEQIDAMEVAAINPFKYLVVTRILATTLMIPLLVIFADGIGILGGFIGVNMHGDITLVRYISKVFESLSFLDIVPATIKTFFFGFFIGMIGCYKGFTAENGTESVGKAANSAVVTASLTIFIIDMLAVQLTDLFF</sequence>
<gene>
    <name evidence="8" type="ORF">SAMN05444338_11075</name>
</gene>
<evidence type="ECO:0000256" key="3">
    <source>
        <dbReference type="ARBA" id="ARBA00022448"/>
    </source>
</evidence>
<dbReference type="PANTHER" id="PTHR30188">
    <property type="entry name" value="ABC TRANSPORTER PERMEASE PROTEIN-RELATED"/>
    <property type="match status" value="1"/>
</dbReference>
<comment type="caution">
    <text evidence="7">Lacks conserved residue(s) required for the propagation of feature annotation.</text>
</comment>
<dbReference type="NCBIfam" id="TIGR00056">
    <property type="entry name" value="MlaE family lipid ABC transporter permease subunit"/>
    <property type="match status" value="1"/>
</dbReference>
<keyword evidence="4 7" id="KW-0812">Transmembrane</keyword>
<dbReference type="AlphaFoldDB" id="A0A1H3BP13"/>
<evidence type="ECO:0000313" key="9">
    <source>
        <dbReference type="Proteomes" id="UP000198569"/>
    </source>
</evidence>
<organism evidence="8 9">
    <name type="scientific">Flavobacterium degerlachei</name>
    <dbReference type="NCBI Taxonomy" id="229203"/>
    <lineage>
        <taxon>Bacteria</taxon>
        <taxon>Pseudomonadati</taxon>
        <taxon>Bacteroidota</taxon>
        <taxon>Flavobacteriia</taxon>
        <taxon>Flavobacteriales</taxon>
        <taxon>Flavobacteriaceae</taxon>
        <taxon>Flavobacterium</taxon>
    </lineage>
</organism>
<dbReference type="GO" id="GO:0043190">
    <property type="term" value="C:ATP-binding cassette (ABC) transporter complex"/>
    <property type="evidence" value="ECO:0007669"/>
    <property type="project" value="InterPro"/>
</dbReference>
<dbReference type="OrthoDB" id="9810518at2"/>
<comment type="subcellular location">
    <subcellularLocation>
        <location evidence="1">Membrane</location>
        <topology evidence="1">Multi-pass membrane protein</topology>
    </subcellularLocation>
</comment>
<evidence type="ECO:0000256" key="1">
    <source>
        <dbReference type="ARBA" id="ARBA00004141"/>
    </source>
</evidence>
<dbReference type="STRING" id="229203.SAMN05444338_11075"/>
<dbReference type="PANTHER" id="PTHR30188:SF4">
    <property type="entry name" value="PROTEIN TRIGALACTOSYLDIACYLGLYCEROL 1, CHLOROPLASTIC"/>
    <property type="match status" value="1"/>
</dbReference>
<dbReference type="Pfam" id="PF02405">
    <property type="entry name" value="MlaE"/>
    <property type="match status" value="1"/>
</dbReference>
<dbReference type="GO" id="GO:0005548">
    <property type="term" value="F:phospholipid transporter activity"/>
    <property type="evidence" value="ECO:0007669"/>
    <property type="project" value="TreeGrafter"/>
</dbReference>
<feature type="transmembrane region" description="Helical" evidence="7">
    <location>
        <begin position="140"/>
        <end position="166"/>
    </location>
</feature>
<dbReference type="Proteomes" id="UP000198569">
    <property type="component" value="Unassembled WGS sequence"/>
</dbReference>
<evidence type="ECO:0000256" key="6">
    <source>
        <dbReference type="ARBA" id="ARBA00023136"/>
    </source>
</evidence>
<keyword evidence="6 7" id="KW-0472">Membrane</keyword>